<dbReference type="PANTHER" id="PTHR30015">
    <property type="entry name" value="MRR RESTRICTION SYSTEM PROTEIN"/>
    <property type="match status" value="1"/>
</dbReference>
<dbReference type="Gene3D" id="3.40.1350.10">
    <property type="match status" value="1"/>
</dbReference>
<sequence length="303" mass="34137">MPIPDFQTIMLPLLQAIGDGNDHHMPSLTAKLAEQFQLSAEELQALLPSGRQTVFYNRVGWARTYLAKAGLLEMPRRSYCRITERGKSILKRNLAKIDLKFLEQFPEFVEFRQREGGLHKPKDPTSAVEDDKTPEEILEAAYQEIKDRLAQEALSLIKQNSPLFFERLVVELLVKMGYGGSHRDAARAVGQAGDEGIDGIIDEDRLGLDTIYIQAKKWEHIVGRPEIQKFAGALMGKRSKKGIFITTSSFSQEAVTYAANIDAKIVLIDGKRLAELMIDYDVGVTTIFTYHIKRIDSDYFSNG</sequence>
<keyword evidence="3" id="KW-0378">Hydrolase</keyword>
<dbReference type="RefSeq" id="WP_066789514.1">
    <property type="nucleotide sequence ID" value="NZ_LWQS01000069.1"/>
</dbReference>
<keyword evidence="4" id="KW-1185">Reference proteome</keyword>
<dbReference type="InterPro" id="IPR011856">
    <property type="entry name" value="tRNA_endonuc-like_dom_sf"/>
</dbReference>
<comment type="caution">
    <text evidence="3">The sequence shown here is derived from an EMBL/GenBank/DDBJ whole genome shotgun (WGS) entry which is preliminary data.</text>
</comment>
<dbReference type="PANTHER" id="PTHR30015:SF7">
    <property type="entry name" value="TYPE IV METHYL-DIRECTED RESTRICTION ENZYME ECOKMRR"/>
    <property type="match status" value="1"/>
</dbReference>
<feature type="domain" description="Restriction endonuclease type IV Mrr" evidence="1">
    <location>
        <begin position="158"/>
        <end position="277"/>
    </location>
</feature>
<evidence type="ECO:0000313" key="4">
    <source>
        <dbReference type="Proteomes" id="UP000078287"/>
    </source>
</evidence>
<dbReference type="Pfam" id="PF04471">
    <property type="entry name" value="Mrr_cat"/>
    <property type="match status" value="1"/>
</dbReference>
<dbReference type="InterPro" id="IPR011335">
    <property type="entry name" value="Restrct_endonuc-II-like"/>
</dbReference>
<name>A0A178M6A9_9CHLR</name>
<dbReference type="Proteomes" id="UP000078287">
    <property type="component" value="Unassembled WGS sequence"/>
</dbReference>
<dbReference type="Pfam" id="PF14338">
    <property type="entry name" value="Mrr_N"/>
    <property type="match status" value="1"/>
</dbReference>
<dbReference type="GO" id="GO:0009307">
    <property type="term" value="P:DNA restriction-modification system"/>
    <property type="evidence" value="ECO:0007669"/>
    <property type="project" value="InterPro"/>
</dbReference>
<dbReference type="InterPro" id="IPR025745">
    <property type="entry name" value="Mrr-like_N_dom"/>
</dbReference>
<accession>A0A178M6A9</accession>
<dbReference type="InterPro" id="IPR007560">
    <property type="entry name" value="Restrct_endonuc_IV_Mrr"/>
</dbReference>
<evidence type="ECO:0000259" key="2">
    <source>
        <dbReference type="Pfam" id="PF14338"/>
    </source>
</evidence>
<dbReference type="OrthoDB" id="9803736at2"/>
<feature type="domain" description="Restriction system protein Mrr-like N-terminal" evidence="2">
    <location>
        <begin position="6"/>
        <end position="91"/>
    </location>
</feature>
<evidence type="ECO:0000259" key="1">
    <source>
        <dbReference type="Pfam" id="PF04471"/>
    </source>
</evidence>
<reference evidence="3 4" key="1">
    <citation type="submission" date="2016-04" db="EMBL/GenBank/DDBJ databases">
        <title>Chloroflexus islandicus sp. nov., a thermophilic filamentous anoxygenic phototrophic bacterium from geyser Strokkur (Iceland).</title>
        <authorList>
            <person name="Gaisin V.A."/>
            <person name="Kalashnikov A.M."/>
            <person name="Sukhacheva M.V."/>
            <person name="Grouzdev D.S."/>
            <person name="Ivanov T.M."/>
            <person name="Kuznetsov B."/>
            <person name="Gorlenko V.M."/>
        </authorList>
    </citation>
    <scope>NUCLEOTIDE SEQUENCE [LARGE SCALE GENOMIC DNA]</scope>
    <source>
        <strain evidence="4">isl-2</strain>
    </source>
</reference>
<dbReference type="GO" id="GO:0003677">
    <property type="term" value="F:DNA binding"/>
    <property type="evidence" value="ECO:0007669"/>
    <property type="project" value="InterPro"/>
</dbReference>
<gene>
    <name evidence="3" type="ORF">A6A03_17270</name>
</gene>
<keyword evidence="3" id="KW-0540">Nuclease</keyword>
<dbReference type="EMBL" id="LWQS01000069">
    <property type="protein sequence ID" value="OAN44300.1"/>
    <property type="molecule type" value="Genomic_DNA"/>
</dbReference>
<proteinExistence type="predicted"/>
<dbReference type="GO" id="GO:0015666">
    <property type="term" value="F:restriction endodeoxyribonuclease activity"/>
    <property type="evidence" value="ECO:0007669"/>
    <property type="project" value="TreeGrafter"/>
</dbReference>
<evidence type="ECO:0000313" key="3">
    <source>
        <dbReference type="EMBL" id="OAN44300.1"/>
    </source>
</evidence>
<dbReference type="SUPFAM" id="SSF52980">
    <property type="entry name" value="Restriction endonuclease-like"/>
    <property type="match status" value="1"/>
</dbReference>
<dbReference type="STRING" id="1707952.A6A03_17270"/>
<keyword evidence="3" id="KW-0255">Endonuclease</keyword>
<dbReference type="InterPro" id="IPR052906">
    <property type="entry name" value="Type_IV_Methyl-Rstrct_Enzyme"/>
</dbReference>
<dbReference type="AlphaFoldDB" id="A0A178M6A9"/>
<dbReference type="REBASE" id="159316">
    <property type="entry name" value="Cspisl2MrrP"/>
</dbReference>
<protein>
    <submittedName>
        <fullName evidence="3">Restriction endonuclease</fullName>
    </submittedName>
</protein>
<organism evidence="3 4">
    <name type="scientific">Chloroflexus islandicus</name>
    <dbReference type="NCBI Taxonomy" id="1707952"/>
    <lineage>
        <taxon>Bacteria</taxon>
        <taxon>Bacillati</taxon>
        <taxon>Chloroflexota</taxon>
        <taxon>Chloroflexia</taxon>
        <taxon>Chloroflexales</taxon>
        <taxon>Chloroflexineae</taxon>
        <taxon>Chloroflexaceae</taxon>
        <taxon>Chloroflexus</taxon>
    </lineage>
</organism>